<accession>A0A9P9IJP7</accession>
<comment type="caution">
    <text evidence="2">The sequence shown here is derived from an EMBL/GenBank/DDBJ whole genome shotgun (WGS) entry which is preliminary data.</text>
</comment>
<keyword evidence="3" id="KW-1185">Reference proteome</keyword>
<feature type="region of interest" description="Disordered" evidence="1">
    <location>
        <begin position="29"/>
        <end position="50"/>
    </location>
</feature>
<protein>
    <submittedName>
        <fullName evidence="2">Uncharacterized protein</fullName>
    </submittedName>
</protein>
<dbReference type="EMBL" id="JAGMUV010000021">
    <property type="protein sequence ID" value="KAH7124698.1"/>
    <property type="molecule type" value="Genomic_DNA"/>
</dbReference>
<feature type="region of interest" description="Disordered" evidence="1">
    <location>
        <begin position="222"/>
        <end position="253"/>
    </location>
</feature>
<reference evidence="2" key="1">
    <citation type="journal article" date="2021" name="Nat. Commun.">
        <title>Genetic determinants of endophytism in the Arabidopsis root mycobiome.</title>
        <authorList>
            <person name="Mesny F."/>
            <person name="Miyauchi S."/>
            <person name="Thiergart T."/>
            <person name="Pickel B."/>
            <person name="Atanasova L."/>
            <person name="Karlsson M."/>
            <person name="Huettel B."/>
            <person name="Barry K.W."/>
            <person name="Haridas S."/>
            <person name="Chen C."/>
            <person name="Bauer D."/>
            <person name="Andreopoulos W."/>
            <person name="Pangilinan J."/>
            <person name="LaButti K."/>
            <person name="Riley R."/>
            <person name="Lipzen A."/>
            <person name="Clum A."/>
            <person name="Drula E."/>
            <person name="Henrissat B."/>
            <person name="Kohler A."/>
            <person name="Grigoriev I.V."/>
            <person name="Martin F.M."/>
            <person name="Hacquard S."/>
        </authorList>
    </citation>
    <scope>NUCLEOTIDE SEQUENCE</scope>
    <source>
        <strain evidence="2">MPI-CAGE-AT-0147</strain>
    </source>
</reference>
<evidence type="ECO:0000313" key="2">
    <source>
        <dbReference type="EMBL" id="KAH7124698.1"/>
    </source>
</evidence>
<organism evidence="2 3">
    <name type="scientific">Dactylonectria macrodidyma</name>
    <dbReference type="NCBI Taxonomy" id="307937"/>
    <lineage>
        <taxon>Eukaryota</taxon>
        <taxon>Fungi</taxon>
        <taxon>Dikarya</taxon>
        <taxon>Ascomycota</taxon>
        <taxon>Pezizomycotina</taxon>
        <taxon>Sordariomycetes</taxon>
        <taxon>Hypocreomycetidae</taxon>
        <taxon>Hypocreales</taxon>
        <taxon>Nectriaceae</taxon>
        <taxon>Dactylonectria</taxon>
    </lineage>
</organism>
<dbReference type="AlphaFoldDB" id="A0A9P9IJP7"/>
<sequence length="290" mass="33221">MNTAKRSDPDLTETHMGYGYGGYHRRRLIDLNAPQDNGGSGRKASERRQKFDTKEMCSYDLFRQLARKKSVRWPAHKHQEDVQAVRAKLDAAWGRIFQPDHLSERHLLQSEIQGHTGELERLERDYKLGMRDAEVEYERRIDASSTVADISVWSGPRNDRTDFSSFSIANAKSMDIPYFPMLASNLSIVSDEGKAIRPAWPSNGRYLSYPFPKYCCFRPPNDSLEPPPNPKTGNSYTVSSAGHDIPVNTSRSERIELPELLERAEDDSAMKAGPWRQVDYLSHDWKEEDI</sequence>
<proteinExistence type="predicted"/>
<evidence type="ECO:0000256" key="1">
    <source>
        <dbReference type="SAM" id="MobiDB-lite"/>
    </source>
</evidence>
<feature type="compositionally biased region" description="Polar residues" evidence="1">
    <location>
        <begin position="231"/>
        <end position="240"/>
    </location>
</feature>
<name>A0A9P9IJP7_9HYPO</name>
<evidence type="ECO:0000313" key="3">
    <source>
        <dbReference type="Proteomes" id="UP000738349"/>
    </source>
</evidence>
<dbReference type="Proteomes" id="UP000738349">
    <property type="component" value="Unassembled WGS sequence"/>
</dbReference>
<gene>
    <name evidence="2" type="ORF">EDB81DRAFT_765493</name>
</gene>
<dbReference type="OrthoDB" id="10540420at2759"/>